<dbReference type="OrthoDB" id="1431934at2759"/>
<evidence type="ECO:0000313" key="3">
    <source>
        <dbReference type="Proteomes" id="UP000332933"/>
    </source>
</evidence>
<dbReference type="Proteomes" id="UP000332933">
    <property type="component" value="Unassembled WGS sequence"/>
</dbReference>
<organism evidence="2 3">
    <name type="scientific">Aphanomyces stellatus</name>
    <dbReference type="NCBI Taxonomy" id="120398"/>
    <lineage>
        <taxon>Eukaryota</taxon>
        <taxon>Sar</taxon>
        <taxon>Stramenopiles</taxon>
        <taxon>Oomycota</taxon>
        <taxon>Saprolegniomycetes</taxon>
        <taxon>Saprolegniales</taxon>
        <taxon>Verrucalvaceae</taxon>
        <taxon>Aphanomyces</taxon>
    </lineage>
</organism>
<accession>A0A485L2R0</accession>
<dbReference type="SUPFAM" id="SSF57850">
    <property type="entry name" value="RING/U-box"/>
    <property type="match status" value="1"/>
</dbReference>
<dbReference type="EMBL" id="VJMH01005643">
    <property type="protein sequence ID" value="KAF0693811.1"/>
    <property type="molecule type" value="Genomic_DNA"/>
</dbReference>
<reference evidence="2 3" key="1">
    <citation type="submission" date="2019-03" db="EMBL/GenBank/DDBJ databases">
        <authorList>
            <person name="Gaulin E."/>
            <person name="Dumas B."/>
        </authorList>
    </citation>
    <scope>NUCLEOTIDE SEQUENCE [LARGE SCALE GENOMIC DNA]</scope>
    <source>
        <strain evidence="2">CBS 568.67</strain>
    </source>
</reference>
<dbReference type="AlphaFoldDB" id="A0A485L2R0"/>
<proteinExistence type="predicted"/>
<name>A0A485L2R0_9STRA</name>
<evidence type="ECO:0000313" key="2">
    <source>
        <dbReference type="EMBL" id="VFT92068.1"/>
    </source>
</evidence>
<sequence>MPQGTMDAPVSHMAIASMCQVCLNVVPHGNLVTSICNTSCRASICVPCLETFIFTRIHELPVGTVAALPCPHCLVSVNLLQWTRKCVALVPAIQAFASHVRAACDVVCPSCHTTSNLLPSSSRHVAPLQLPPRLKDRLPELIRRSRQFCRHQLPAAHVWHFLCASFPSPHRPALLQRLLVNIQDTERRCTLFLCASRSNALVHTPCCRAPVCFACKESHAATDHACRATALSGDVVVVSCPNCSMRLVKESGCDVARCVCSHRFSWATQVVASKWRRLSPHQKALLAKQFTNLQPQAALSKKAIEARDVLHLQQVTWQYEQAARQADCASIV</sequence>
<reference evidence="1" key="2">
    <citation type="submission" date="2019-06" db="EMBL/GenBank/DDBJ databases">
        <title>Genomics analysis of Aphanomyces spp. identifies a new class of oomycete effector associated with host adaptation.</title>
        <authorList>
            <person name="Gaulin E."/>
        </authorList>
    </citation>
    <scope>NUCLEOTIDE SEQUENCE</scope>
    <source>
        <strain evidence="1">CBS 578.67</strain>
    </source>
</reference>
<evidence type="ECO:0000313" key="1">
    <source>
        <dbReference type="EMBL" id="KAF0693811.1"/>
    </source>
</evidence>
<keyword evidence="3" id="KW-1185">Reference proteome</keyword>
<dbReference type="EMBL" id="CAADRA010005664">
    <property type="protein sequence ID" value="VFT92068.1"/>
    <property type="molecule type" value="Genomic_DNA"/>
</dbReference>
<gene>
    <name evidence="2" type="primary">Aste57867_15259</name>
    <name evidence="1" type="ORF">As57867_015203</name>
    <name evidence="2" type="ORF">ASTE57867_15259</name>
</gene>
<dbReference type="Gene3D" id="1.20.120.1750">
    <property type="match status" value="1"/>
</dbReference>
<protein>
    <submittedName>
        <fullName evidence="2">Aste57867_15259 protein</fullName>
    </submittedName>
</protein>